<dbReference type="Proteomes" id="UP000273786">
    <property type="component" value="Unassembled WGS sequence"/>
</dbReference>
<dbReference type="OrthoDB" id="9802364at2"/>
<dbReference type="InterPro" id="IPR006199">
    <property type="entry name" value="LexA_DNA-bd_dom"/>
</dbReference>
<dbReference type="EMBL" id="RQXT01000061">
    <property type="protein sequence ID" value="RRH91930.1"/>
    <property type="molecule type" value="Genomic_DNA"/>
</dbReference>
<dbReference type="Pfam" id="PF01726">
    <property type="entry name" value="LexA_DNA_bind"/>
    <property type="match status" value="1"/>
</dbReference>
<dbReference type="Gene3D" id="1.10.10.10">
    <property type="entry name" value="Winged helix-like DNA-binding domain superfamily/Winged helix DNA-binding domain"/>
    <property type="match status" value="1"/>
</dbReference>
<comment type="caution">
    <text evidence="2">The sequence shown here is derived from an EMBL/GenBank/DDBJ whole genome shotgun (WGS) entry which is preliminary data.</text>
</comment>
<dbReference type="RefSeq" id="WP_125006001.1">
    <property type="nucleotide sequence ID" value="NZ_RQXT01000061.1"/>
</dbReference>
<evidence type="ECO:0000259" key="1">
    <source>
        <dbReference type="Pfam" id="PF01726"/>
    </source>
</evidence>
<evidence type="ECO:0000313" key="2">
    <source>
        <dbReference type="EMBL" id="RRH91930.1"/>
    </source>
</evidence>
<accession>A0A3P3EZV8</accession>
<feature type="domain" description="LexA repressor DNA-binding" evidence="1">
    <location>
        <begin position="14"/>
        <end position="75"/>
    </location>
</feature>
<organism evidence="2 3">
    <name type="scientific">Mesorhizobium tamadayense</name>
    <dbReference type="NCBI Taxonomy" id="425306"/>
    <lineage>
        <taxon>Bacteria</taxon>
        <taxon>Pseudomonadati</taxon>
        <taxon>Pseudomonadota</taxon>
        <taxon>Alphaproteobacteria</taxon>
        <taxon>Hyphomicrobiales</taxon>
        <taxon>Phyllobacteriaceae</taxon>
        <taxon>Mesorhizobium</taxon>
    </lineage>
</organism>
<reference evidence="2 3" key="1">
    <citation type="submission" date="2018-11" db="EMBL/GenBank/DDBJ databases">
        <title>the genome of Mesorhizobium tamadayense DSM 28320.</title>
        <authorList>
            <person name="Gao J."/>
        </authorList>
    </citation>
    <scope>NUCLEOTIDE SEQUENCE [LARGE SCALE GENOMIC DNA]</scope>
    <source>
        <strain evidence="2 3">DSM 28320</strain>
    </source>
</reference>
<dbReference type="InterPro" id="IPR036388">
    <property type="entry name" value="WH-like_DNA-bd_sf"/>
</dbReference>
<proteinExistence type="predicted"/>
<dbReference type="GO" id="GO:0006508">
    <property type="term" value="P:proteolysis"/>
    <property type="evidence" value="ECO:0007669"/>
    <property type="project" value="InterPro"/>
</dbReference>
<protein>
    <submittedName>
        <fullName evidence="2">SOS response transcriptional repressor</fullName>
    </submittedName>
</protein>
<gene>
    <name evidence="2" type="ORF">EH240_31690</name>
</gene>
<evidence type="ECO:0000313" key="3">
    <source>
        <dbReference type="Proteomes" id="UP000273786"/>
    </source>
</evidence>
<dbReference type="SUPFAM" id="SSF46785">
    <property type="entry name" value="Winged helix' DNA-binding domain"/>
    <property type="match status" value="1"/>
</dbReference>
<dbReference type="InterPro" id="IPR036390">
    <property type="entry name" value="WH_DNA-bd_sf"/>
</dbReference>
<sequence>MSQNSGAAQRPGDKGFTEKQGQYLAFIYTYSHMFRCPPAEADIQCHFQVSPPSVHQMIVTLERNGLIRRQPGAPRSIEMLVSPQRLPILEWLQINESQSL</sequence>
<keyword evidence="3" id="KW-1185">Reference proteome</keyword>
<dbReference type="AlphaFoldDB" id="A0A3P3EZV8"/>
<dbReference type="GO" id="GO:0004252">
    <property type="term" value="F:serine-type endopeptidase activity"/>
    <property type="evidence" value="ECO:0007669"/>
    <property type="project" value="InterPro"/>
</dbReference>
<name>A0A3P3EZV8_9HYPH</name>